<evidence type="ECO:0000313" key="3">
    <source>
        <dbReference type="Proteomes" id="UP000621454"/>
    </source>
</evidence>
<feature type="compositionally biased region" description="Basic and acidic residues" evidence="1">
    <location>
        <begin position="115"/>
        <end position="127"/>
    </location>
</feature>
<dbReference type="AlphaFoldDB" id="A0A916SU88"/>
<name>A0A916SU88_9ACTN</name>
<sequence>MAQEELDVERSAQMRTLLATEGEQAVAQRFGEDALQSREFEHAQRQRRAALARERAQVERGVADAERARNEDRARSERAEAVRREQAEGQRRTQAAETGPASAGRTGAESAGDLRQQRARERVEASRQRVHAANKAQDRRKEQAQRQGAGQKM</sequence>
<evidence type="ECO:0008006" key="4">
    <source>
        <dbReference type="Google" id="ProtNLM"/>
    </source>
</evidence>
<accession>A0A916SU88</accession>
<dbReference type="RefSeq" id="WP_188584817.1">
    <property type="nucleotide sequence ID" value="NZ_BMGC01000002.1"/>
</dbReference>
<protein>
    <recommendedName>
        <fullName evidence="4">Colicin import membrane protein</fullName>
    </recommendedName>
</protein>
<reference evidence="2" key="2">
    <citation type="submission" date="2020-09" db="EMBL/GenBank/DDBJ databases">
        <authorList>
            <person name="Sun Q."/>
            <person name="Zhou Y."/>
        </authorList>
    </citation>
    <scope>NUCLEOTIDE SEQUENCE</scope>
    <source>
        <strain evidence="2">CGMCC 1.12827</strain>
    </source>
</reference>
<feature type="region of interest" description="Disordered" evidence="1">
    <location>
        <begin position="40"/>
        <end position="153"/>
    </location>
</feature>
<proteinExistence type="predicted"/>
<keyword evidence="3" id="KW-1185">Reference proteome</keyword>
<evidence type="ECO:0000256" key="1">
    <source>
        <dbReference type="SAM" id="MobiDB-lite"/>
    </source>
</evidence>
<dbReference type="Proteomes" id="UP000621454">
    <property type="component" value="Unassembled WGS sequence"/>
</dbReference>
<organism evidence="2 3">
    <name type="scientific">Gordonia jinhuaensis</name>
    <dbReference type="NCBI Taxonomy" id="1517702"/>
    <lineage>
        <taxon>Bacteria</taxon>
        <taxon>Bacillati</taxon>
        <taxon>Actinomycetota</taxon>
        <taxon>Actinomycetes</taxon>
        <taxon>Mycobacteriales</taxon>
        <taxon>Gordoniaceae</taxon>
        <taxon>Gordonia</taxon>
    </lineage>
</organism>
<evidence type="ECO:0000313" key="2">
    <source>
        <dbReference type="EMBL" id="GGB18277.1"/>
    </source>
</evidence>
<reference evidence="2" key="1">
    <citation type="journal article" date="2014" name="Int. J. Syst. Evol. Microbiol.">
        <title>Complete genome sequence of Corynebacterium casei LMG S-19264T (=DSM 44701T), isolated from a smear-ripened cheese.</title>
        <authorList>
            <consortium name="US DOE Joint Genome Institute (JGI-PGF)"/>
            <person name="Walter F."/>
            <person name="Albersmeier A."/>
            <person name="Kalinowski J."/>
            <person name="Ruckert C."/>
        </authorList>
    </citation>
    <scope>NUCLEOTIDE SEQUENCE</scope>
    <source>
        <strain evidence="2">CGMCC 1.12827</strain>
    </source>
</reference>
<dbReference type="EMBL" id="BMGC01000002">
    <property type="protein sequence ID" value="GGB18277.1"/>
    <property type="molecule type" value="Genomic_DNA"/>
</dbReference>
<gene>
    <name evidence="2" type="ORF">GCM10011489_02930</name>
</gene>
<feature type="compositionally biased region" description="Basic and acidic residues" evidence="1">
    <location>
        <begin position="51"/>
        <end position="91"/>
    </location>
</feature>
<comment type="caution">
    <text evidence="2">The sequence shown here is derived from an EMBL/GenBank/DDBJ whole genome shotgun (WGS) entry which is preliminary data.</text>
</comment>